<dbReference type="GO" id="GO:0036498">
    <property type="term" value="P:IRE1-mediated unfolded protein response"/>
    <property type="evidence" value="ECO:0007669"/>
    <property type="project" value="TreeGrafter"/>
</dbReference>
<dbReference type="SMART" id="SM00248">
    <property type="entry name" value="ANK"/>
    <property type="match status" value="8"/>
</dbReference>
<accession>A0A1D2M7E9</accession>
<dbReference type="PROSITE" id="PS00108">
    <property type="entry name" value="PROTEIN_KINASE_ST"/>
    <property type="match status" value="1"/>
</dbReference>
<keyword evidence="5 11" id="KW-0418">Kinase</keyword>
<dbReference type="AlphaFoldDB" id="A0A1D2M7E9"/>
<evidence type="ECO:0000256" key="1">
    <source>
        <dbReference type="ARBA" id="ARBA00012513"/>
    </source>
</evidence>
<keyword evidence="7" id="KW-0040">ANK repeat</keyword>
<dbReference type="OrthoDB" id="340620at2759"/>
<dbReference type="PROSITE" id="PS50297">
    <property type="entry name" value="ANK_REP_REGION"/>
    <property type="match status" value="1"/>
</dbReference>
<dbReference type="FunFam" id="3.30.200.20:FF:000077">
    <property type="entry name" value="Putative Serine/threonine-protein kinase/endoribonuclease IRE1"/>
    <property type="match status" value="1"/>
</dbReference>
<evidence type="ECO:0000259" key="10">
    <source>
        <dbReference type="PROSITE" id="PS50209"/>
    </source>
</evidence>
<dbReference type="EC" id="2.7.11.1" evidence="1"/>
<evidence type="ECO:0000256" key="5">
    <source>
        <dbReference type="ARBA" id="ARBA00022777"/>
    </source>
</evidence>
<feature type="domain" description="Protein kinase" evidence="9">
    <location>
        <begin position="106"/>
        <end position="365"/>
    </location>
</feature>
<keyword evidence="2" id="KW-0723">Serine/threonine-protein kinase</keyword>
<dbReference type="GO" id="GO:0005524">
    <property type="term" value="F:ATP binding"/>
    <property type="evidence" value="ECO:0007669"/>
    <property type="project" value="UniProtKB-KW"/>
</dbReference>
<dbReference type="GO" id="GO:0070059">
    <property type="term" value="P:intrinsic apoptotic signaling pathway in response to endoplasmic reticulum stress"/>
    <property type="evidence" value="ECO:0007669"/>
    <property type="project" value="TreeGrafter"/>
</dbReference>
<dbReference type="CDD" id="cd01671">
    <property type="entry name" value="CARD"/>
    <property type="match status" value="1"/>
</dbReference>
<dbReference type="InterPro" id="IPR045133">
    <property type="entry name" value="IRE1/2-like"/>
</dbReference>
<evidence type="ECO:0000256" key="3">
    <source>
        <dbReference type="ARBA" id="ARBA00022679"/>
    </source>
</evidence>
<comment type="caution">
    <text evidence="11">The sequence shown here is derived from an EMBL/GenBank/DDBJ whole genome shotgun (WGS) entry which is preliminary data.</text>
</comment>
<dbReference type="GO" id="GO:0051082">
    <property type="term" value="F:unfolded protein binding"/>
    <property type="evidence" value="ECO:0007669"/>
    <property type="project" value="TreeGrafter"/>
</dbReference>
<name>A0A1D2M7E9_ORCCI</name>
<evidence type="ECO:0000313" key="11">
    <source>
        <dbReference type="EMBL" id="ODM88907.1"/>
    </source>
</evidence>
<feature type="repeat" description="ANK" evidence="7">
    <location>
        <begin position="913"/>
        <end position="947"/>
    </location>
</feature>
<dbReference type="Gene3D" id="3.30.200.20">
    <property type="entry name" value="Phosphorylase Kinase, domain 1"/>
    <property type="match status" value="1"/>
</dbReference>
<feature type="compositionally biased region" description="Polar residues" evidence="8">
    <location>
        <begin position="534"/>
        <end position="556"/>
    </location>
</feature>
<dbReference type="Gene3D" id="1.25.40.20">
    <property type="entry name" value="Ankyrin repeat-containing domain"/>
    <property type="match status" value="1"/>
</dbReference>
<feature type="domain" description="CARD" evidence="10">
    <location>
        <begin position="1"/>
        <end position="91"/>
    </location>
</feature>
<evidence type="ECO:0000256" key="2">
    <source>
        <dbReference type="ARBA" id="ARBA00022527"/>
    </source>
</evidence>
<evidence type="ECO:0000313" key="12">
    <source>
        <dbReference type="Proteomes" id="UP000094527"/>
    </source>
</evidence>
<evidence type="ECO:0000259" key="9">
    <source>
        <dbReference type="PROSITE" id="PS50011"/>
    </source>
</evidence>
<dbReference type="InterPro" id="IPR011009">
    <property type="entry name" value="Kinase-like_dom_sf"/>
</dbReference>
<dbReference type="PROSITE" id="PS50088">
    <property type="entry name" value="ANK_REPEAT"/>
    <property type="match status" value="3"/>
</dbReference>
<dbReference type="SUPFAM" id="SSF48403">
    <property type="entry name" value="Ankyrin repeat"/>
    <property type="match status" value="2"/>
</dbReference>
<dbReference type="EMBL" id="LJIJ01003068">
    <property type="protein sequence ID" value="ODM88907.1"/>
    <property type="molecule type" value="Genomic_DNA"/>
</dbReference>
<dbReference type="GO" id="GO:0004521">
    <property type="term" value="F:RNA endonuclease activity"/>
    <property type="evidence" value="ECO:0007669"/>
    <property type="project" value="InterPro"/>
</dbReference>
<feature type="compositionally biased region" description="Polar residues" evidence="8">
    <location>
        <begin position="517"/>
        <end position="526"/>
    </location>
</feature>
<dbReference type="GO" id="GO:0004674">
    <property type="term" value="F:protein serine/threonine kinase activity"/>
    <property type="evidence" value="ECO:0007669"/>
    <property type="project" value="UniProtKB-KW"/>
</dbReference>
<organism evidence="11 12">
    <name type="scientific">Orchesella cincta</name>
    <name type="common">Springtail</name>
    <name type="synonym">Podura cincta</name>
    <dbReference type="NCBI Taxonomy" id="48709"/>
    <lineage>
        <taxon>Eukaryota</taxon>
        <taxon>Metazoa</taxon>
        <taxon>Ecdysozoa</taxon>
        <taxon>Arthropoda</taxon>
        <taxon>Hexapoda</taxon>
        <taxon>Collembola</taxon>
        <taxon>Entomobryomorpha</taxon>
        <taxon>Entomobryoidea</taxon>
        <taxon>Orchesellidae</taxon>
        <taxon>Orchesellinae</taxon>
        <taxon>Orchesella</taxon>
    </lineage>
</organism>
<feature type="repeat" description="ANK" evidence="7">
    <location>
        <begin position="982"/>
        <end position="1014"/>
    </location>
</feature>
<dbReference type="PANTHER" id="PTHR13954">
    <property type="entry name" value="IRE1-RELATED"/>
    <property type="match status" value="1"/>
</dbReference>
<dbReference type="Pfam" id="PF12796">
    <property type="entry name" value="Ank_2"/>
    <property type="match status" value="2"/>
</dbReference>
<dbReference type="SMART" id="SM00220">
    <property type="entry name" value="S_TKc"/>
    <property type="match status" value="1"/>
</dbReference>
<dbReference type="InterPro" id="IPR002110">
    <property type="entry name" value="Ankyrin_rpt"/>
</dbReference>
<dbReference type="Gene3D" id="1.10.510.10">
    <property type="entry name" value="Transferase(Phosphotransferase) domain 1"/>
    <property type="match status" value="1"/>
</dbReference>
<dbReference type="PROSITE" id="PS50011">
    <property type="entry name" value="PROTEIN_KINASE_DOM"/>
    <property type="match status" value="1"/>
</dbReference>
<dbReference type="InterPro" id="IPR011029">
    <property type="entry name" value="DEATH-like_dom_sf"/>
</dbReference>
<keyword evidence="12" id="KW-1185">Reference proteome</keyword>
<evidence type="ECO:0000256" key="8">
    <source>
        <dbReference type="SAM" id="MobiDB-lite"/>
    </source>
</evidence>
<dbReference type="Proteomes" id="UP000094527">
    <property type="component" value="Unassembled WGS sequence"/>
</dbReference>
<dbReference type="PANTHER" id="PTHR13954:SF6">
    <property type="entry name" value="NON-SPECIFIC SERINE_THREONINE PROTEIN KINASE"/>
    <property type="match status" value="1"/>
</dbReference>
<feature type="repeat" description="ANK" evidence="7">
    <location>
        <begin position="796"/>
        <end position="833"/>
    </location>
</feature>
<dbReference type="PROSITE" id="PS50209">
    <property type="entry name" value="CARD"/>
    <property type="match status" value="1"/>
</dbReference>
<dbReference type="Gene3D" id="1.10.533.10">
    <property type="entry name" value="Death Domain, Fas"/>
    <property type="match status" value="1"/>
</dbReference>
<protein>
    <recommendedName>
        <fullName evidence="1">non-specific serine/threonine protein kinase</fullName>
        <ecNumber evidence="1">2.7.11.1</ecNumber>
    </recommendedName>
</protein>
<dbReference type="InterPro" id="IPR036770">
    <property type="entry name" value="Ankyrin_rpt-contain_sf"/>
</dbReference>
<dbReference type="GO" id="GO:1990604">
    <property type="term" value="C:IRE1-TRAF2-ASK1 complex"/>
    <property type="evidence" value="ECO:0007669"/>
    <property type="project" value="TreeGrafter"/>
</dbReference>
<feature type="region of interest" description="Disordered" evidence="8">
    <location>
        <begin position="512"/>
        <end position="563"/>
    </location>
</feature>
<gene>
    <name evidence="11" type="ORF">Ocin01_17775</name>
</gene>
<dbReference type="STRING" id="48709.A0A1D2M7E9"/>
<dbReference type="SUPFAM" id="SSF56112">
    <property type="entry name" value="Protein kinase-like (PK-like)"/>
    <property type="match status" value="1"/>
</dbReference>
<proteinExistence type="predicted"/>
<sequence length="1090" mass="123490">MEAWAKEIILRNMNKLVKVTICNIYLLTKLLESEMLSEEDVEELIVLKREPSTQAYQFYNIMLKRKNGYEKLLQALQDTKQSGALGILEKEAIAKGRMDDTISITYDEKAVLGRGSYGTIVYKGTLGDKEIAVKKLQPDVIDVSVASHEIDILKACDAHENIVRYFGSKIGAGFILILLELCEINLREWVANKAVDILPMEILRQATVGLEWLHSASIVHRDLKPENILLVRKLARVKISDFGLSRRIVDGRSCVSTSVLGGTQGWVAPEILAQVIKGDPRQCKFTFASDIFALGCVYYYVMTDGKHAFGDSVRVQVNILDGKSLINITEVLHCCVQNVLFVRLMISSNPKSRPSCSTLLATPMFWTDNRRTQFLEHLFKGHDASVQTFLQSKWKESCVTDHRAELGKLRSFGIEQKETLGCVITVAYLQCQGIAGNVEQYFYSGEEFDRTEVGKLMDNAGGPLFDIKIRSEEKPSVTREKNKSISPSNFEEAKEIKPAVVQLPPLTPEFKFVPKPLNQNTTTLTKNPPIKFATSKSSTNQNIDTSSRPKTNPLPISSTSSSLLDYDKNQLEKLNSGKQTSELRHAQLQQETNEIAAPLVVPDLKVVTLKRFFENSKMEAAASNTVLQQNERELMNPKDVHFKSSNLDTETREYDKLASESNPEIVRKYESITKRFQVATLFEVVQTKELPTIIQMFDNVAQKEFKIIDVWDPNLKSILHVAATTREYAVVEYLVTKHGFLNVLSEERFRKHSLVHDCIRNIHTIGPHEFEEKCRILQLFFDMKSELVDSWDTDYYKSTPLHIAMMRDFKNSKQLEFIQFLIQNKADVNATDDRERSPLHCIIETNPTSPKLLDIFKLLIENGVDSDLPSRHLYNRTPLHLAAQTLSPTEFHRIVQYLETIDRTKSFTAVDEFGNTVLHNAVINREPLQETLAILKSHGADFNAVNTNQNTILANAIKGGRSASFLNILLAFGADWRKLGRNEQSVLHNSAYYGNLPALKLFISMGADINARSKFGHTPLFEVIYRRAHVPNQTKHQIIEELLKCGAYVNIPDNKNNLPLAFAKQRAKTGDLLQCTVDLLEQSSRKYSFY</sequence>
<dbReference type="InterPro" id="IPR008271">
    <property type="entry name" value="Ser/Thr_kinase_AS"/>
</dbReference>
<dbReference type="InterPro" id="IPR000719">
    <property type="entry name" value="Prot_kinase_dom"/>
</dbReference>
<dbReference type="Pfam" id="PF00069">
    <property type="entry name" value="Pkinase"/>
    <property type="match status" value="1"/>
</dbReference>
<evidence type="ECO:0000256" key="6">
    <source>
        <dbReference type="ARBA" id="ARBA00022840"/>
    </source>
</evidence>
<keyword evidence="3" id="KW-0808">Transferase</keyword>
<keyword evidence="6" id="KW-0067">ATP-binding</keyword>
<reference evidence="11 12" key="1">
    <citation type="journal article" date="2016" name="Genome Biol. Evol.">
        <title>Gene Family Evolution Reflects Adaptation to Soil Environmental Stressors in the Genome of the Collembolan Orchesella cincta.</title>
        <authorList>
            <person name="Faddeeva-Vakhrusheva A."/>
            <person name="Derks M.F."/>
            <person name="Anvar S.Y."/>
            <person name="Agamennone V."/>
            <person name="Suring W."/>
            <person name="Smit S."/>
            <person name="van Straalen N.M."/>
            <person name="Roelofs D."/>
        </authorList>
    </citation>
    <scope>NUCLEOTIDE SEQUENCE [LARGE SCALE GENOMIC DNA]</scope>
    <source>
        <tissue evidence="11">Mixed pool</tissue>
    </source>
</reference>
<keyword evidence="4" id="KW-0547">Nucleotide-binding</keyword>
<dbReference type="InterPro" id="IPR001315">
    <property type="entry name" value="CARD"/>
</dbReference>
<evidence type="ECO:0000256" key="4">
    <source>
        <dbReference type="ARBA" id="ARBA00022741"/>
    </source>
</evidence>
<evidence type="ECO:0000256" key="7">
    <source>
        <dbReference type="PROSITE-ProRule" id="PRU00023"/>
    </source>
</evidence>
<dbReference type="GO" id="GO:0042981">
    <property type="term" value="P:regulation of apoptotic process"/>
    <property type="evidence" value="ECO:0007669"/>
    <property type="project" value="InterPro"/>
</dbReference>